<feature type="compositionally biased region" description="Polar residues" evidence="1">
    <location>
        <begin position="309"/>
        <end position="325"/>
    </location>
</feature>
<accession>A0A6H2EKM7</accession>
<dbReference type="AlphaFoldDB" id="A0A6H2EKM7"/>
<evidence type="ECO:0000313" key="3">
    <source>
        <dbReference type="Proteomes" id="UP000502298"/>
    </source>
</evidence>
<reference evidence="2 3" key="1">
    <citation type="submission" date="2020-03" db="EMBL/GenBank/DDBJ databases">
        <title>Complete genome of Arcanobacterium buesumensis sp. nov. strain 2701.</title>
        <authorList>
            <person name="Borowiak M."/>
            <person name="Alssahen M."/>
            <person name="Laemmler C."/>
            <person name="Malorny B."/>
            <person name="Hassan A."/>
            <person name="Prenger-Berninghoff E."/>
            <person name="Ploetz M."/>
            <person name="Abdulmawjood A."/>
        </authorList>
    </citation>
    <scope>NUCLEOTIDE SEQUENCE [LARGE SCALE GENOMIC DNA]</scope>
    <source>
        <strain evidence="2 3">2701</strain>
    </source>
</reference>
<keyword evidence="3" id="KW-1185">Reference proteome</keyword>
<organism evidence="2 3">
    <name type="scientific">Arcanobacterium buesumense</name>
    <dbReference type="NCBI Taxonomy" id="2722751"/>
    <lineage>
        <taxon>Bacteria</taxon>
        <taxon>Bacillati</taxon>
        <taxon>Actinomycetota</taxon>
        <taxon>Actinomycetes</taxon>
        <taxon>Actinomycetales</taxon>
        <taxon>Actinomycetaceae</taxon>
        <taxon>Arcanobacterium</taxon>
    </lineage>
</organism>
<feature type="compositionally biased region" description="Low complexity" evidence="1">
    <location>
        <begin position="290"/>
        <end position="308"/>
    </location>
</feature>
<sequence>MFALHNGRLVEAPEYAQSSADFARDILRAVQSQTLALIQRPLFPIGYVTNQDSREPQQSLVTMDSDKRVVTIEVFHTLNAQALVQATARAGRFSALNRQQLTDIYPGTEQDFAHRWGLFLDSTTPTPHKASRLYIFCLEIDDQARNSLSGVDIDVKLILPHDGAEGTLVEVVDVDRYVPCLLNKPVAPWMIGSKASEEGSEDELLDQSLWNIQGWAQRPDIPSLPYHQAVAQTSPKVVMPQDAPDFVAISADRADDSEESTTPAPRADTAIMLAELSNPPRRLSRRARRLANNQSATSDTSADAPSQSETSAIPSFSEPTLPNSKSGTVLYEQLLERSKRAEQRLWDQSAPKMHAETTIYSEGESATEAERAVAEAAEHDRTKLADWISHQRAAYNKSSIRRSRRSRRH</sequence>
<feature type="region of interest" description="Disordered" evidence="1">
    <location>
        <begin position="252"/>
        <end position="271"/>
    </location>
</feature>
<evidence type="ECO:0000313" key="2">
    <source>
        <dbReference type="EMBL" id="QJC21267.1"/>
    </source>
</evidence>
<feature type="compositionally biased region" description="Basic and acidic residues" evidence="1">
    <location>
        <begin position="368"/>
        <end position="377"/>
    </location>
</feature>
<dbReference type="KEGG" id="arca:HC352_01185"/>
<feature type="region of interest" description="Disordered" evidence="1">
    <location>
        <begin position="345"/>
        <end position="377"/>
    </location>
</feature>
<dbReference type="Proteomes" id="UP000502298">
    <property type="component" value="Chromosome"/>
</dbReference>
<name>A0A6H2EKM7_9ACTO</name>
<dbReference type="EMBL" id="CP050804">
    <property type="protein sequence ID" value="QJC21267.1"/>
    <property type="molecule type" value="Genomic_DNA"/>
</dbReference>
<proteinExistence type="predicted"/>
<feature type="region of interest" description="Disordered" evidence="1">
    <location>
        <begin position="276"/>
        <end position="325"/>
    </location>
</feature>
<protein>
    <submittedName>
        <fullName evidence="2">Uncharacterized protein</fullName>
    </submittedName>
</protein>
<gene>
    <name evidence="2" type="ORF">HC352_01185</name>
</gene>
<evidence type="ECO:0000256" key="1">
    <source>
        <dbReference type="SAM" id="MobiDB-lite"/>
    </source>
</evidence>